<comment type="similarity">
    <text evidence="2">Belongs to the MipA/OmpV family.</text>
</comment>
<proteinExistence type="inferred from homology"/>
<gene>
    <name evidence="7" type="ORF">GCM10007894_03860</name>
</gene>
<dbReference type="PANTHER" id="PTHR38776">
    <property type="entry name" value="MLTA-INTERACTING PROTEIN-RELATED"/>
    <property type="match status" value="1"/>
</dbReference>
<evidence type="ECO:0000256" key="4">
    <source>
        <dbReference type="ARBA" id="ARBA00023136"/>
    </source>
</evidence>
<feature type="chain" id="PRO_5041389950" description="Outer membrane protein" evidence="6">
    <location>
        <begin position="25"/>
        <end position="438"/>
    </location>
</feature>
<evidence type="ECO:0000313" key="8">
    <source>
        <dbReference type="Proteomes" id="UP001157439"/>
    </source>
</evidence>
<dbReference type="InterPro" id="IPR010583">
    <property type="entry name" value="MipA"/>
</dbReference>
<keyword evidence="5" id="KW-0998">Cell outer membrane</keyword>
<keyword evidence="8" id="KW-1185">Reference proteome</keyword>
<name>A0AA37TJK1_9GAMM</name>
<sequence>MKKISQLTAAAILAAAGSANIAVAEEASAKSTEPPAPWGIGIGVRQAQIPYNTEIDKVADVIPLFIYKGERFYIDGLEGGAHLWKKDGHQLNLFGKYRFFDVPKEYQNQTQADALDSGLQYRYESEQDWYADISLLSDTRGHPSVLGRVGKPFKFDSLYLHPYAETRWKSSQYNSYYYGLDLLDVDSGFSYGAGVKASYHVVSNLHLIAQIGVTQHEKSLTQLPMMNQSHQVESFLGFGFFPTEEQKTNPIASNPGEYIRVSHGWATPSNLNEILKFKTRKDPYNNQMTSVFYGFPLADNLFTLPLDVYFTTGIGHHQPSEVQDRSWEGVLAVKAYYTIDWPRKWRFGVAEGLSYVSQVTYIERTELDAKDYRPSKLLNYLDFSFDINIGDWFNSPKLNQLWLGWSIHHRSGIFETSSAFGRIKGGSNYNTVYLQWHF</sequence>
<organism evidence="7 8">
    <name type="scientific">Paraferrimonas haliotis</name>
    <dbReference type="NCBI Taxonomy" id="2013866"/>
    <lineage>
        <taxon>Bacteria</taxon>
        <taxon>Pseudomonadati</taxon>
        <taxon>Pseudomonadota</taxon>
        <taxon>Gammaproteobacteria</taxon>
        <taxon>Alteromonadales</taxon>
        <taxon>Ferrimonadaceae</taxon>
        <taxon>Paraferrimonas</taxon>
    </lineage>
</organism>
<dbReference type="EMBL" id="BSPO01000001">
    <property type="protein sequence ID" value="GLS82409.1"/>
    <property type="molecule type" value="Genomic_DNA"/>
</dbReference>
<evidence type="ECO:0000256" key="1">
    <source>
        <dbReference type="ARBA" id="ARBA00004442"/>
    </source>
</evidence>
<dbReference type="Pfam" id="PF06629">
    <property type="entry name" value="MipA"/>
    <property type="match status" value="1"/>
</dbReference>
<evidence type="ECO:0000256" key="3">
    <source>
        <dbReference type="ARBA" id="ARBA00022729"/>
    </source>
</evidence>
<keyword evidence="4" id="KW-0472">Membrane</keyword>
<protein>
    <recommendedName>
        <fullName evidence="9">Outer membrane protein</fullName>
    </recommendedName>
</protein>
<evidence type="ECO:0000313" key="7">
    <source>
        <dbReference type="EMBL" id="GLS82409.1"/>
    </source>
</evidence>
<evidence type="ECO:0008006" key="9">
    <source>
        <dbReference type="Google" id="ProtNLM"/>
    </source>
</evidence>
<feature type="signal peptide" evidence="6">
    <location>
        <begin position="1"/>
        <end position="24"/>
    </location>
</feature>
<dbReference type="AlphaFoldDB" id="A0AA37TJK1"/>
<evidence type="ECO:0000256" key="2">
    <source>
        <dbReference type="ARBA" id="ARBA00005722"/>
    </source>
</evidence>
<dbReference type="GO" id="GO:0009279">
    <property type="term" value="C:cell outer membrane"/>
    <property type="evidence" value="ECO:0007669"/>
    <property type="project" value="UniProtKB-SubCell"/>
</dbReference>
<evidence type="ECO:0000256" key="6">
    <source>
        <dbReference type="SAM" id="SignalP"/>
    </source>
</evidence>
<evidence type="ECO:0000256" key="5">
    <source>
        <dbReference type="ARBA" id="ARBA00023237"/>
    </source>
</evidence>
<dbReference type="PANTHER" id="PTHR38776:SF1">
    <property type="entry name" value="MLTA-INTERACTING PROTEIN-RELATED"/>
    <property type="match status" value="1"/>
</dbReference>
<reference evidence="7 8" key="1">
    <citation type="journal article" date="2014" name="Int. J. Syst. Evol. Microbiol.">
        <title>Complete genome sequence of Corynebacterium casei LMG S-19264T (=DSM 44701T), isolated from a smear-ripened cheese.</title>
        <authorList>
            <consortium name="US DOE Joint Genome Institute (JGI-PGF)"/>
            <person name="Walter F."/>
            <person name="Albersmeier A."/>
            <person name="Kalinowski J."/>
            <person name="Ruckert C."/>
        </authorList>
    </citation>
    <scope>NUCLEOTIDE SEQUENCE [LARGE SCALE GENOMIC DNA]</scope>
    <source>
        <strain evidence="7 8">NBRC 112785</strain>
    </source>
</reference>
<comment type="caution">
    <text evidence="7">The sequence shown here is derived from an EMBL/GenBank/DDBJ whole genome shotgun (WGS) entry which is preliminary data.</text>
</comment>
<dbReference type="Proteomes" id="UP001157439">
    <property type="component" value="Unassembled WGS sequence"/>
</dbReference>
<keyword evidence="3 6" id="KW-0732">Signal</keyword>
<accession>A0AA37TJK1</accession>
<comment type="subcellular location">
    <subcellularLocation>
        <location evidence="1">Cell outer membrane</location>
    </subcellularLocation>
</comment>
<dbReference type="RefSeq" id="WP_158220698.1">
    <property type="nucleotide sequence ID" value="NZ_BSPO01000001.1"/>
</dbReference>